<gene>
    <name evidence="2" type="ORF">AZI87_10170</name>
</gene>
<dbReference type="SMART" id="SM00479">
    <property type="entry name" value="EXOIII"/>
    <property type="match status" value="1"/>
</dbReference>
<dbReference type="Gene3D" id="3.30.420.10">
    <property type="entry name" value="Ribonuclease H-like superfamily/Ribonuclease H"/>
    <property type="match status" value="1"/>
</dbReference>
<dbReference type="GO" id="GO:0009380">
    <property type="term" value="C:excinuclease repair complex"/>
    <property type="evidence" value="ECO:0007669"/>
    <property type="project" value="TreeGrafter"/>
</dbReference>
<dbReference type="Pfam" id="PF01541">
    <property type="entry name" value="GIY-YIG"/>
    <property type="match status" value="1"/>
</dbReference>
<dbReference type="InterPro" id="IPR035901">
    <property type="entry name" value="GIY-YIG_endonuc_sf"/>
</dbReference>
<dbReference type="PANTHER" id="PTHR30562">
    <property type="entry name" value="UVRC/OXIDOREDUCTASE"/>
    <property type="match status" value="1"/>
</dbReference>
<organism evidence="2 3">
    <name type="scientific">Bdellovibrio bacteriovorus</name>
    <dbReference type="NCBI Taxonomy" id="959"/>
    <lineage>
        <taxon>Bacteria</taxon>
        <taxon>Pseudomonadati</taxon>
        <taxon>Bdellovibrionota</taxon>
        <taxon>Bdellovibrionia</taxon>
        <taxon>Bdellovibrionales</taxon>
        <taxon>Pseudobdellovibrionaceae</taxon>
        <taxon>Bdellovibrio</taxon>
    </lineage>
</organism>
<dbReference type="Pfam" id="PF00929">
    <property type="entry name" value="RNase_T"/>
    <property type="match status" value="1"/>
</dbReference>
<dbReference type="CDD" id="cd06127">
    <property type="entry name" value="DEDDh"/>
    <property type="match status" value="1"/>
</dbReference>
<comment type="caution">
    <text evidence="2">The sequence shown here is derived from an EMBL/GenBank/DDBJ whole genome shotgun (WGS) entry which is preliminary data.</text>
</comment>
<dbReference type="SMART" id="SM00465">
    <property type="entry name" value="GIYc"/>
    <property type="match status" value="1"/>
</dbReference>
<feature type="domain" description="GIY-YIG" evidence="1">
    <location>
        <begin position="212"/>
        <end position="291"/>
    </location>
</feature>
<dbReference type="EMBL" id="LUKD01000001">
    <property type="protein sequence ID" value="KYG69533.1"/>
    <property type="molecule type" value="Genomic_DNA"/>
</dbReference>
<dbReference type="PANTHER" id="PTHR30562:SF1">
    <property type="entry name" value="UVRABC SYSTEM PROTEIN C"/>
    <property type="match status" value="1"/>
</dbReference>
<dbReference type="GO" id="GO:0006289">
    <property type="term" value="P:nucleotide-excision repair"/>
    <property type="evidence" value="ECO:0007669"/>
    <property type="project" value="InterPro"/>
</dbReference>
<evidence type="ECO:0000313" key="3">
    <source>
        <dbReference type="Proteomes" id="UP000075799"/>
    </source>
</evidence>
<dbReference type="RefSeq" id="WP_063206424.1">
    <property type="nucleotide sequence ID" value="NZ_LUKD01000001.1"/>
</dbReference>
<dbReference type="InterPro" id="IPR036397">
    <property type="entry name" value="RNaseH_sf"/>
</dbReference>
<evidence type="ECO:0000313" key="2">
    <source>
        <dbReference type="EMBL" id="KYG69533.1"/>
    </source>
</evidence>
<accession>A0A161PRR1</accession>
<name>A0A161PRR1_BDEBC</name>
<reference evidence="2 3" key="1">
    <citation type="submission" date="2016-03" db="EMBL/GenBank/DDBJ databases">
        <authorList>
            <person name="Ploux O."/>
        </authorList>
    </citation>
    <scope>NUCLEOTIDE SEQUENCE [LARGE SCALE GENOMIC DNA]</scope>
    <source>
        <strain evidence="2 3">EC13</strain>
    </source>
</reference>
<dbReference type="InterPro" id="IPR012337">
    <property type="entry name" value="RNaseH-like_sf"/>
</dbReference>
<dbReference type="CDD" id="cd10434">
    <property type="entry name" value="GIY-YIG_UvrC_Cho"/>
    <property type="match status" value="1"/>
</dbReference>
<evidence type="ECO:0000259" key="1">
    <source>
        <dbReference type="PROSITE" id="PS50164"/>
    </source>
</evidence>
<protein>
    <submittedName>
        <fullName evidence="2">Excinuclease ABC subunit C</fullName>
    </submittedName>
</protein>
<sequence length="524" mass="60015">MSLLKTPVLFLDLQTTGAKPDTASILEMAWASLASEHIESSLIEQAEEVPRRIQFITGIYKNDMESARPFASVFSDLKSFIDKNLGANPIAVIHFAQFERPFLLDAYEKLQEEMPFSILCTHEIAKRLFPNLPTRGIKGLAGYFGCPSGELKRASNHVQATQVIWQGLTAALAEKGIHSIEELQKWLQDTPKAARVKYEYPLPKEKRLSLPKQPGVYRMMSRWGEVLYVGKATSLHDRVNSYFRGQKNRDTRKLEMLTQVWDLHVTPVGSPLEAALLETDEIKRLDPPYNISLKTGRRELAFFSRDFTSFQTEADENHCIGPFSNALALDSILKLSASLQDKSFNENMFYEPIDASLLEQGFDLFCERHGFSKDTFVSVRSILAVGLNWYRQLEEEEETEELEEIEVSETEASVEAKTEDSEEDILEIELTPEDLADKFERHFIRSAATYLRTKRLTKLLNVHIQIEETMTLKIQNGKVVEPEAPFAKQRGSWKDLSIDTYDRMTVLFTELNKLRNQDRKIDFI</sequence>
<dbReference type="InterPro" id="IPR000305">
    <property type="entry name" value="GIY-YIG_endonuc"/>
</dbReference>
<dbReference type="InterPro" id="IPR047296">
    <property type="entry name" value="GIY-YIG_UvrC_Cho"/>
</dbReference>
<dbReference type="PROSITE" id="PS50164">
    <property type="entry name" value="GIY_YIG"/>
    <property type="match status" value="1"/>
</dbReference>
<dbReference type="InterPro" id="IPR013520">
    <property type="entry name" value="Ribonucl_H"/>
</dbReference>
<dbReference type="SUPFAM" id="SSF53098">
    <property type="entry name" value="Ribonuclease H-like"/>
    <property type="match status" value="1"/>
</dbReference>
<dbReference type="InterPro" id="IPR050066">
    <property type="entry name" value="UvrABC_protein_C"/>
</dbReference>
<dbReference type="Proteomes" id="UP000075799">
    <property type="component" value="Unassembled WGS sequence"/>
</dbReference>
<dbReference type="AlphaFoldDB" id="A0A161PRR1"/>
<dbReference type="Gene3D" id="3.40.1440.10">
    <property type="entry name" value="GIY-YIG endonuclease"/>
    <property type="match status" value="1"/>
</dbReference>
<proteinExistence type="predicted"/>
<dbReference type="GO" id="GO:0004527">
    <property type="term" value="F:exonuclease activity"/>
    <property type="evidence" value="ECO:0007669"/>
    <property type="project" value="UniProtKB-ARBA"/>
</dbReference>
<dbReference type="GO" id="GO:0003676">
    <property type="term" value="F:nucleic acid binding"/>
    <property type="evidence" value="ECO:0007669"/>
    <property type="project" value="InterPro"/>
</dbReference>
<dbReference type="SUPFAM" id="SSF82771">
    <property type="entry name" value="GIY-YIG endonuclease"/>
    <property type="match status" value="1"/>
</dbReference>
<dbReference type="OrthoDB" id="5290545at2"/>